<feature type="transmembrane region" description="Helical" evidence="1">
    <location>
        <begin position="30"/>
        <end position="52"/>
    </location>
</feature>
<evidence type="ECO:0008006" key="4">
    <source>
        <dbReference type="Google" id="ProtNLM"/>
    </source>
</evidence>
<dbReference type="EMBL" id="BTSX01000006">
    <property type="protein sequence ID" value="GMT06394.1"/>
    <property type="molecule type" value="Genomic_DNA"/>
</dbReference>
<dbReference type="PANTHER" id="PTHR22941">
    <property type="entry name" value="SERPENTINE RECEPTOR"/>
    <property type="match status" value="1"/>
</dbReference>
<keyword evidence="1" id="KW-0812">Transmembrane</keyword>
<organism evidence="2 3">
    <name type="scientific">Pristionchus entomophagus</name>
    <dbReference type="NCBI Taxonomy" id="358040"/>
    <lineage>
        <taxon>Eukaryota</taxon>
        <taxon>Metazoa</taxon>
        <taxon>Ecdysozoa</taxon>
        <taxon>Nematoda</taxon>
        <taxon>Chromadorea</taxon>
        <taxon>Rhabditida</taxon>
        <taxon>Rhabditina</taxon>
        <taxon>Diplogasteromorpha</taxon>
        <taxon>Diplogasteroidea</taxon>
        <taxon>Neodiplogasteridae</taxon>
        <taxon>Pristionchus</taxon>
    </lineage>
</organism>
<evidence type="ECO:0000256" key="1">
    <source>
        <dbReference type="SAM" id="Phobius"/>
    </source>
</evidence>
<dbReference type="InterPro" id="IPR019422">
    <property type="entry name" value="7TM_GPCR_serpentine_rcpt_Srh"/>
</dbReference>
<dbReference type="Pfam" id="PF10318">
    <property type="entry name" value="7TM_GPCR_Srh"/>
    <property type="match status" value="1"/>
</dbReference>
<keyword evidence="3" id="KW-1185">Reference proteome</keyword>
<sequence length="148" mass="16797">YPKMLSPGWSPSLLARTECFDTDHLSSFSILAVTFLAIGSALILVIIFHTFATLRKKSSFSEKMREYHRMMTIVLLIQAGVPCLLALFPLGVCFSVYFLDLNGIKILPACFIALSSYSFFHSLAVLTTTPVYRRKMIRIVRRLRRKTA</sequence>
<accession>A0AAV5UHF8</accession>
<evidence type="ECO:0000313" key="3">
    <source>
        <dbReference type="Proteomes" id="UP001432027"/>
    </source>
</evidence>
<name>A0AAV5UHF8_9BILA</name>
<dbReference type="SUPFAM" id="SSF81321">
    <property type="entry name" value="Family A G protein-coupled receptor-like"/>
    <property type="match status" value="1"/>
</dbReference>
<dbReference type="InterPro" id="IPR053220">
    <property type="entry name" value="Nematode_rcpt-like_serp_H"/>
</dbReference>
<dbReference type="AlphaFoldDB" id="A0AAV5UHF8"/>
<evidence type="ECO:0000313" key="2">
    <source>
        <dbReference type="EMBL" id="GMT06394.1"/>
    </source>
</evidence>
<proteinExistence type="predicted"/>
<keyword evidence="1" id="KW-1133">Transmembrane helix</keyword>
<feature type="transmembrane region" description="Helical" evidence="1">
    <location>
        <begin position="111"/>
        <end position="132"/>
    </location>
</feature>
<keyword evidence="1" id="KW-0472">Membrane</keyword>
<feature type="non-terminal residue" evidence="2">
    <location>
        <position position="148"/>
    </location>
</feature>
<feature type="transmembrane region" description="Helical" evidence="1">
    <location>
        <begin position="73"/>
        <end position="99"/>
    </location>
</feature>
<protein>
    <recommendedName>
        <fullName evidence="4">G protein-coupled receptor</fullName>
    </recommendedName>
</protein>
<comment type="caution">
    <text evidence="2">The sequence shown here is derived from an EMBL/GenBank/DDBJ whole genome shotgun (WGS) entry which is preliminary data.</text>
</comment>
<dbReference type="PANTHER" id="PTHR22941:SF26">
    <property type="entry name" value="SERPENTINE RECEPTOR, CLASS H"/>
    <property type="match status" value="1"/>
</dbReference>
<gene>
    <name evidence="2" type="ORF">PENTCL1PPCAC_28568</name>
</gene>
<feature type="non-terminal residue" evidence="2">
    <location>
        <position position="1"/>
    </location>
</feature>
<reference evidence="2" key="1">
    <citation type="submission" date="2023-10" db="EMBL/GenBank/DDBJ databases">
        <title>Genome assembly of Pristionchus species.</title>
        <authorList>
            <person name="Yoshida K."/>
            <person name="Sommer R.J."/>
        </authorList>
    </citation>
    <scope>NUCLEOTIDE SEQUENCE</scope>
    <source>
        <strain evidence="2">RS0144</strain>
    </source>
</reference>
<dbReference type="Proteomes" id="UP001432027">
    <property type="component" value="Unassembled WGS sequence"/>
</dbReference>